<feature type="compositionally biased region" description="Basic and acidic residues" evidence="1">
    <location>
        <begin position="107"/>
        <end position="116"/>
    </location>
</feature>
<feature type="region of interest" description="Disordered" evidence="1">
    <location>
        <begin position="128"/>
        <end position="149"/>
    </location>
</feature>
<accession>A0A0C4DXV8</accession>
<gene>
    <name evidence="2" type="ORF">MAPG_04865</name>
</gene>
<evidence type="ECO:0000313" key="4">
    <source>
        <dbReference type="Proteomes" id="UP000011715"/>
    </source>
</evidence>
<dbReference type="Proteomes" id="UP000011715">
    <property type="component" value="Unassembled WGS sequence"/>
</dbReference>
<evidence type="ECO:0000313" key="3">
    <source>
        <dbReference type="EnsemblFungi" id="MAPG_04865T0"/>
    </source>
</evidence>
<keyword evidence="4" id="KW-1185">Reference proteome</keyword>
<dbReference type="AlphaFoldDB" id="A0A0C4DXV8"/>
<reference evidence="3" key="5">
    <citation type="submission" date="2015-06" db="UniProtKB">
        <authorList>
            <consortium name="EnsemblFungi"/>
        </authorList>
    </citation>
    <scope>IDENTIFICATION</scope>
    <source>
        <strain evidence="3">ATCC 64411</strain>
    </source>
</reference>
<organism evidence="3 4">
    <name type="scientific">Magnaporthiopsis poae (strain ATCC 64411 / 73-15)</name>
    <name type="common">Kentucky bluegrass fungus</name>
    <name type="synonym">Magnaporthe poae</name>
    <dbReference type="NCBI Taxonomy" id="644358"/>
    <lineage>
        <taxon>Eukaryota</taxon>
        <taxon>Fungi</taxon>
        <taxon>Dikarya</taxon>
        <taxon>Ascomycota</taxon>
        <taxon>Pezizomycotina</taxon>
        <taxon>Sordariomycetes</taxon>
        <taxon>Sordariomycetidae</taxon>
        <taxon>Magnaporthales</taxon>
        <taxon>Magnaporthaceae</taxon>
        <taxon>Magnaporthiopsis</taxon>
    </lineage>
</organism>
<dbReference type="EMBL" id="GL876969">
    <property type="protein sequence ID" value="KLU85845.1"/>
    <property type="molecule type" value="Genomic_DNA"/>
</dbReference>
<feature type="compositionally biased region" description="Basic and acidic residues" evidence="1">
    <location>
        <begin position="208"/>
        <end position="218"/>
    </location>
</feature>
<reference evidence="2" key="1">
    <citation type="submission" date="2010-05" db="EMBL/GenBank/DDBJ databases">
        <title>The Genome Sequence of Magnaporthe poae strain ATCC 64411.</title>
        <authorList>
            <consortium name="The Broad Institute Genome Sequencing Platform"/>
            <consortium name="Broad Institute Genome Sequencing Center for Infectious Disease"/>
            <person name="Ma L.-J."/>
            <person name="Dead R."/>
            <person name="Young S."/>
            <person name="Zeng Q."/>
            <person name="Koehrsen M."/>
            <person name="Alvarado L."/>
            <person name="Berlin A."/>
            <person name="Chapman S.B."/>
            <person name="Chen Z."/>
            <person name="Freedman E."/>
            <person name="Gellesch M."/>
            <person name="Goldberg J."/>
            <person name="Griggs A."/>
            <person name="Gujja S."/>
            <person name="Heilman E.R."/>
            <person name="Heiman D."/>
            <person name="Hepburn T."/>
            <person name="Howarth C."/>
            <person name="Jen D."/>
            <person name="Larson L."/>
            <person name="Mehta T."/>
            <person name="Neiman D."/>
            <person name="Pearson M."/>
            <person name="Roberts A."/>
            <person name="Saif S."/>
            <person name="Shea T."/>
            <person name="Shenoy N."/>
            <person name="Sisk P."/>
            <person name="Stolte C."/>
            <person name="Sykes S."/>
            <person name="Walk T."/>
            <person name="White J."/>
            <person name="Yandava C."/>
            <person name="Haas B."/>
            <person name="Nusbaum C."/>
            <person name="Birren B."/>
        </authorList>
    </citation>
    <scope>NUCLEOTIDE SEQUENCE</scope>
    <source>
        <strain evidence="2">ATCC 64411</strain>
    </source>
</reference>
<dbReference type="VEuPathDB" id="FungiDB:MAPG_04865"/>
<feature type="region of interest" description="Disordered" evidence="1">
    <location>
        <begin position="166"/>
        <end position="218"/>
    </location>
</feature>
<reference evidence="3" key="4">
    <citation type="journal article" date="2015" name="G3 (Bethesda)">
        <title>Genome sequences of three phytopathogenic species of the Magnaporthaceae family of fungi.</title>
        <authorList>
            <person name="Okagaki L.H."/>
            <person name="Nunes C.C."/>
            <person name="Sailsbery J."/>
            <person name="Clay B."/>
            <person name="Brown D."/>
            <person name="John T."/>
            <person name="Oh Y."/>
            <person name="Young N."/>
            <person name="Fitzgerald M."/>
            <person name="Haas B.J."/>
            <person name="Zeng Q."/>
            <person name="Young S."/>
            <person name="Adiconis X."/>
            <person name="Fan L."/>
            <person name="Levin J.Z."/>
            <person name="Mitchell T.K."/>
            <person name="Okubara P.A."/>
            <person name="Farman M.L."/>
            <person name="Kohn L.M."/>
            <person name="Birren B."/>
            <person name="Ma L.-J."/>
            <person name="Dean R.A."/>
        </authorList>
    </citation>
    <scope>NUCLEOTIDE SEQUENCE</scope>
    <source>
        <strain evidence="3">ATCC 64411 / 73-15</strain>
    </source>
</reference>
<reference evidence="2" key="3">
    <citation type="submission" date="2011-03" db="EMBL/GenBank/DDBJ databases">
        <title>Annotation of Magnaporthe poae ATCC 64411.</title>
        <authorList>
            <person name="Ma L.-J."/>
            <person name="Dead R."/>
            <person name="Young S.K."/>
            <person name="Zeng Q."/>
            <person name="Gargeya S."/>
            <person name="Fitzgerald M."/>
            <person name="Haas B."/>
            <person name="Abouelleil A."/>
            <person name="Alvarado L."/>
            <person name="Arachchi H.M."/>
            <person name="Berlin A."/>
            <person name="Brown A."/>
            <person name="Chapman S.B."/>
            <person name="Chen Z."/>
            <person name="Dunbar C."/>
            <person name="Freedman E."/>
            <person name="Gearin G."/>
            <person name="Gellesch M."/>
            <person name="Goldberg J."/>
            <person name="Griggs A."/>
            <person name="Gujja S."/>
            <person name="Heiman D."/>
            <person name="Howarth C."/>
            <person name="Larson L."/>
            <person name="Lui A."/>
            <person name="MacDonald P.J.P."/>
            <person name="Mehta T."/>
            <person name="Montmayeur A."/>
            <person name="Murphy C."/>
            <person name="Neiman D."/>
            <person name="Pearson M."/>
            <person name="Priest M."/>
            <person name="Roberts A."/>
            <person name="Saif S."/>
            <person name="Shea T."/>
            <person name="Shenoy N."/>
            <person name="Sisk P."/>
            <person name="Stolte C."/>
            <person name="Sykes S."/>
            <person name="Yandava C."/>
            <person name="Wortman J."/>
            <person name="Nusbaum C."/>
            <person name="Birren B."/>
        </authorList>
    </citation>
    <scope>NUCLEOTIDE SEQUENCE</scope>
    <source>
        <strain evidence="2">ATCC 64411</strain>
    </source>
</reference>
<reference evidence="4" key="2">
    <citation type="submission" date="2010-05" db="EMBL/GenBank/DDBJ databases">
        <title>The genome sequence of Magnaporthe poae strain ATCC 64411.</title>
        <authorList>
            <person name="Ma L.-J."/>
            <person name="Dead R."/>
            <person name="Young S."/>
            <person name="Zeng Q."/>
            <person name="Koehrsen M."/>
            <person name="Alvarado L."/>
            <person name="Berlin A."/>
            <person name="Chapman S.B."/>
            <person name="Chen Z."/>
            <person name="Freedman E."/>
            <person name="Gellesch M."/>
            <person name="Goldberg J."/>
            <person name="Griggs A."/>
            <person name="Gujja S."/>
            <person name="Heilman E.R."/>
            <person name="Heiman D."/>
            <person name="Hepburn T."/>
            <person name="Howarth C."/>
            <person name="Jen D."/>
            <person name="Larson L."/>
            <person name="Mehta T."/>
            <person name="Neiman D."/>
            <person name="Pearson M."/>
            <person name="Roberts A."/>
            <person name="Saif S."/>
            <person name="Shea T."/>
            <person name="Shenoy N."/>
            <person name="Sisk P."/>
            <person name="Stolte C."/>
            <person name="Sykes S."/>
            <person name="Walk T."/>
            <person name="White J."/>
            <person name="Yandava C."/>
            <person name="Haas B."/>
            <person name="Nusbaum C."/>
            <person name="Birren B."/>
        </authorList>
    </citation>
    <scope>NUCLEOTIDE SEQUENCE [LARGE SCALE GENOMIC DNA]</scope>
    <source>
        <strain evidence="4">ATCC 64411 / 73-15</strain>
    </source>
</reference>
<proteinExistence type="predicted"/>
<feature type="region of interest" description="Disordered" evidence="1">
    <location>
        <begin position="1"/>
        <end position="46"/>
    </location>
</feature>
<evidence type="ECO:0000313" key="2">
    <source>
        <dbReference type="EMBL" id="KLU85845.1"/>
    </source>
</evidence>
<dbReference type="EnsemblFungi" id="MAPG_04865T0">
    <property type="protein sequence ID" value="MAPG_04865T0"/>
    <property type="gene ID" value="MAPG_04865"/>
</dbReference>
<evidence type="ECO:0000256" key="1">
    <source>
        <dbReference type="SAM" id="MobiDB-lite"/>
    </source>
</evidence>
<protein>
    <submittedName>
        <fullName evidence="2 3">Uncharacterized protein</fullName>
    </submittedName>
</protein>
<sequence length="218" mass="23872">MSPTHPPASPDERRYQKSVTSSSFEKAVPLMSGPHAGDDQAPATGPKLKIGKAARERSHGCAVIFRQPTVCDWRRHELAETKLDASTQVNNRHGGRCRSRHPTPATHAEERSNTSHELVRQAARLNQEETGQAAKTRGKPRWSQGQPAMPLRVVVTTALIDTLTSLFTSTEGRSPREMDRQGVGGQRLAPGLVPIVRRGGRGRGGTPHFDRSSREIGR</sequence>
<feature type="region of interest" description="Disordered" evidence="1">
    <location>
        <begin position="87"/>
        <end position="116"/>
    </location>
</feature>
<name>A0A0C4DXV8_MAGP6</name>
<dbReference type="EMBL" id="ADBL01001137">
    <property type="status" value="NOT_ANNOTATED_CDS"/>
    <property type="molecule type" value="Genomic_DNA"/>
</dbReference>